<protein>
    <submittedName>
        <fullName evidence="1">Uncharacterized protein</fullName>
    </submittedName>
</protein>
<evidence type="ECO:0000313" key="1">
    <source>
        <dbReference type="EMBL" id="JAD64303.1"/>
    </source>
</evidence>
<dbReference type="EMBL" id="GBRH01233592">
    <property type="protein sequence ID" value="JAD64303.1"/>
    <property type="molecule type" value="Transcribed_RNA"/>
</dbReference>
<proteinExistence type="predicted"/>
<name>A0A0A9BQ71_ARUDO</name>
<accession>A0A0A9BQ71</accession>
<sequence>MNSLPKPIPSELDDDVGPSSLPVLSSDKSFKSRVTIARWFKVSVVSFSKCNRSAENGSDSLILELVETILSSKSILLLTNGLSGLLGSTDMAAVVTSSGAPCSVPLFAFIEFDRCMPLVAKLTSLEAEVSLVMDMFSKAT</sequence>
<dbReference type="AlphaFoldDB" id="A0A0A9BQ71"/>
<reference evidence="1" key="2">
    <citation type="journal article" date="2015" name="Data Brief">
        <title>Shoot transcriptome of the giant reed, Arundo donax.</title>
        <authorList>
            <person name="Barrero R.A."/>
            <person name="Guerrero F.D."/>
            <person name="Moolhuijzen P."/>
            <person name="Goolsby J.A."/>
            <person name="Tidwell J."/>
            <person name="Bellgard S.E."/>
            <person name="Bellgard M.I."/>
        </authorList>
    </citation>
    <scope>NUCLEOTIDE SEQUENCE</scope>
    <source>
        <tissue evidence="1">Shoot tissue taken approximately 20 cm above the soil surface</tissue>
    </source>
</reference>
<reference evidence="1" key="1">
    <citation type="submission" date="2014-09" db="EMBL/GenBank/DDBJ databases">
        <authorList>
            <person name="Magalhaes I.L.F."/>
            <person name="Oliveira U."/>
            <person name="Santos F.R."/>
            <person name="Vidigal T.H.D.A."/>
            <person name="Brescovit A.D."/>
            <person name="Santos A.J."/>
        </authorList>
    </citation>
    <scope>NUCLEOTIDE SEQUENCE</scope>
    <source>
        <tissue evidence="1">Shoot tissue taken approximately 20 cm above the soil surface</tissue>
    </source>
</reference>
<organism evidence="1">
    <name type="scientific">Arundo donax</name>
    <name type="common">Giant reed</name>
    <name type="synonym">Donax arundinaceus</name>
    <dbReference type="NCBI Taxonomy" id="35708"/>
    <lineage>
        <taxon>Eukaryota</taxon>
        <taxon>Viridiplantae</taxon>
        <taxon>Streptophyta</taxon>
        <taxon>Embryophyta</taxon>
        <taxon>Tracheophyta</taxon>
        <taxon>Spermatophyta</taxon>
        <taxon>Magnoliopsida</taxon>
        <taxon>Liliopsida</taxon>
        <taxon>Poales</taxon>
        <taxon>Poaceae</taxon>
        <taxon>PACMAD clade</taxon>
        <taxon>Arundinoideae</taxon>
        <taxon>Arundineae</taxon>
        <taxon>Arundo</taxon>
    </lineage>
</organism>